<reference evidence="4 5" key="1">
    <citation type="submission" date="2023-01" db="EMBL/GenBank/DDBJ databases">
        <title>Analysis of 21 Apiospora genomes using comparative genomics revels a genus with tremendous synthesis potential of carbohydrate active enzymes and secondary metabolites.</title>
        <authorList>
            <person name="Sorensen T."/>
        </authorList>
    </citation>
    <scope>NUCLEOTIDE SEQUENCE [LARGE SCALE GENOMIC DNA]</scope>
    <source>
        <strain evidence="4 5">CBS 114990</strain>
    </source>
</reference>
<dbReference type="SUPFAM" id="SSF51197">
    <property type="entry name" value="Clavaminate synthase-like"/>
    <property type="match status" value="1"/>
</dbReference>
<dbReference type="PANTHER" id="PTHR10696">
    <property type="entry name" value="GAMMA-BUTYROBETAINE HYDROXYLASE-RELATED"/>
    <property type="match status" value="1"/>
</dbReference>
<dbReference type="EMBL" id="JAQQWN010000004">
    <property type="protein sequence ID" value="KAK8089260.1"/>
    <property type="molecule type" value="Genomic_DNA"/>
</dbReference>
<comment type="caution">
    <text evidence="4">The sequence shown here is derived from an EMBL/GenBank/DDBJ whole genome shotgun (WGS) entry which is preliminary data.</text>
</comment>
<evidence type="ECO:0000256" key="2">
    <source>
        <dbReference type="ARBA" id="ARBA00023194"/>
    </source>
</evidence>
<feature type="domain" description="TauD/TfdA-like" evidence="3">
    <location>
        <begin position="47"/>
        <end position="323"/>
    </location>
</feature>
<dbReference type="Pfam" id="PF02668">
    <property type="entry name" value="TauD"/>
    <property type="match status" value="1"/>
</dbReference>
<name>A0ABR1X1L8_9PEZI</name>
<evidence type="ECO:0000256" key="1">
    <source>
        <dbReference type="ARBA" id="ARBA00023002"/>
    </source>
</evidence>
<protein>
    <submittedName>
        <fullName evidence="4">Clavaminate synthase-like protein</fullName>
    </submittedName>
</protein>
<dbReference type="GeneID" id="92041596"/>
<dbReference type="InterPro" id="IPR003819">
    <property type="entry name" value="TauD/TfdA-like"/>
</dbReference>
<proteinExistence type="predicted"/>
<accession>A0ABR1X1L8</accession>
<evidence type="ECO:0000313" key="4">
    <source>
        <dbReference type="EMBL" id="KAK8089260.1"/>
    </source>
</evidence>
<keyword evidence="2" id="KW-0045">Antibiotic biosynthesis</keyword>
<dbReference type="InterPro" id="IPR050411">
    <property type="entry name" value="AlphaKG_dependent_hydroxylases"/>
</dbReference>
<dbReference type="Proteomes" id="UP001433268">
    <property type="component" value="Unassembled WGS sequence"/>
</dbReference>
<keyword evidence="5" id="KW-1185">Reference proteome</keyword>
<evidence type="ECO:0000259" key="3">
    <source>
        <dbReference type="Pfam" id="PF02668"/>
    </source>
</evidence>
<dbReference type="PANTHER" id="PTHR10696:SF56">
    <property type="entry name" value="TAUD_TFDA-LIKE DOMAIN-CONTAINING PROTEIN"/>
    <property type="match status" value="1"/>
</dbReference>
<keyword evidence="1" id="KW-0560">Oxidoreductase</keyword>
<sequence length="400" mass="44598">MAIAAPEGPQAWKAEDVRKDTTWILRLTPDEVEGFRIAMEHAHKASKPLLDMEQADFPLPDASRRALERAVATTQGRWGMCLVKGFPTDEWTEPDLRVAYWGMGLYMGVARPQNRASEVINDVRDAGGSYKAPGGRGYNTNAGLDFHQDSCDVVALLCRRTAKSGGTSMVMSSIALRDRVRELRPDLLPVLEDGEAWFHSFQGTQEPSSQPPFYRCPIFGGGQKVAAGSSSEELLFCARTNRKNTVAAQRDFADEVLRLTRPQEEALDLLDEIMPSDAYCYSMELERGDMQLLNSFVTLHSRTGFEDHDDGDPDAKRHLLRLWLSIPTSQALPAAWAEYWGDVRAGAVRGGVRGSSVTEEFKTYERRQADVMGMHFRPWEPVVTKDDMAEILAKRAAGGR</sequence>
<dbReference type="Gene3D" id="3.60.130.10">
    <property type="entry name" value="Clavaminate synthase-like"/>
    <property type="match status" value="1"/>
</dbReference>
<evidence type="ECO:0000313" key="5">
    <source>
        <dbReference type="Proteomes" id="UP001433268"/>
    </source>
</evidence>
<dbReference type="RefSeq" id="XP_066672154.1">
    <property type="nucleotide sequence ID" value="XM_066808536.1"/>
</dbReference>
<gene>
    <name evidence="4" type="ORF">PG997_004221</name>
</gene>
<dbReference type="InterPro" id="IPR042098">
    <property type="entry name" value="TauD-like_sf"/>
</dbReference>
<organism evidence="4 5">
    <name type="scientific">Apiospora hydei</name>
    <dbReference type="NCBI Taxonomy" id="1337664"/>
    <lineage>
        <taxon>Eukaryota</taxon>
        <taxon>Fungi</taxon>
        <taxon>Dikarya</taxon>
        <taxon>Ascomycota</taxon>
        <taxon>Pezizomycotina</taxon>
        <taxon>Sordariomycetes</taxon>
        <taxon>Xylariomycetidae</taxon>
        <taxon>Amphisphaeriales</taxon>
        <taxon>Apiosporaceae</taxon>
        <taxon>Apiospora</taxon>
    </lineage>
</organism>